<feature type="domain" description="NADPH-dependent FMN reductase-like" evidence="1">
    <location>
        <begin position="11"/>
        <end position="167"/>
    </location>
</feature>
<organism evidence="2 3">
    <name type="scientific">Aquabacterium commune</name>
    <dbReference type="NCBI Taxonomy" id="70586"/>
    <lineage>
        <taxon>Bacteria</taxon>
        <taxon>Pseudomonadati</taxon>
        <taxon>Pseudomonadota</taxon>
        <taxon>Betaproteobacteria</taxon>
        <taxon>Burkholderiales</taxon>
        <taxon>Aquabacterium</taxon>
    </lineage>
</organism>
<dbReference type="PANTHER" id="PTHR30543">
    <property type="entry name" value="CHROMATE REDUCTASE"/>
    <property type="match status" value="1"/>
</dbReference>
<dbReference type="Proteomes" id="UP000294593">
    <property type="component" value="Unassembled WGS sequence"/>
</dbReference>
<dbReference type="PANTHER" id="PTHR30543:SF21">
    <property type="entry name" value="NAD(P)H-DEPENDENT FMN REDUCTASE LOT6"/>
    <property type="match status" value="1"/>
</dbReference>
<dbReference type="RefSeq" id="WP_133605981.1">
    <property type="nucleotide sequence ID" value="NZ_SNXW01000001.1"/>
</dbReference>
<protein>
    <submittedName>
        <fullName evidence="2">NAD(P)H-dependent FMN reductase</fullName>
    </submittedName>
</protein>
<proteinExistence type="predicted"/>
<dbReference type="GO" id="GO:0016491">
    <property type="term" value="F:oxidoreductase activity"/>
    <property type="evidence" value="ECO:0007669"/>
    <property type="project" value="InterPro"/>
</dbReference>
<evidence type="ECO:0000313" key="2">
    <source>
        <dbReference type="EMBL" id="TDP88361.1"/>
    </source>
</evidence>
<gene>
    <name evidence="2" type="ORF">EV672_101507</name>
</gene>
<accession>A0A4R6RNP1</accession>
<dbReference type="SUPFAM" id="SSF52218">
    <property type="entry name" value="Flavoproteins"/>
    <property type="match status" value="1"/>
</dbReference>
<dbReference type="EMBL" id="SNXW01000001">
    <property type="protein sequence ID" value="TDP88361.1"/>
    <property type="molecule type" value="Genomic_DNA"/>
</dbReference>
<dbReference type="GO" id="GO:0010181">
    <property type="term" value="F:FMN binding"/>
    <property type="evidence" value="ECO:0007669"/>
    <property type="project" value="TreeGrafter"/>
</dbReference>
<dbReference type="OrthoDB" id="9812295at2"/>
<evidence type="ECO:0000259" key="1">
    <source>
        <dbReference type="Pfam" id="PF03358"/>
    </source>
</evidence>
<dbReference type="GO" id="GO:0005829">
    <property type="term" value="C:cytosol"/>
    <property type="evidence" value="ECO:0007669"/>
    <property type="project" value="TreeGrafter"/>
</dbReference>
<comment type="caution">
    <text evidence="2">The sequence shown here is derived from an EMBL/GenBank/DDBJ whole genome shotgun (WGS) entry which is preliminary data.</text>
</comment>
<dbReference type="Gene3D" id="3.40.50.360">
    <property type="match status" value="1"/>
</dbReference>
<reference evidence="2 3" key="1">
    <citation type="submission" date="2019-03" db="EMBL/GenBank/DDBJ databases">
        <title>Genomic Encyclopedia of Type Strains, Phase IV (KMG-IV): sequencing the most valuable type-strain genomes for metagenomic binning, comparative biology and taxonomic classification.</title>
        <authorList>
            <person name="Goeker M."/>
        </authorList>
    </citation>
    <scope>NUCLEOTIDE SEQUENCE [LARGE SCALE GENOMIC DNA]</scope>
    <source>
        <strain evidence="2 3">DSM 11901</strain>
    </source>
</reference>
<dbReference type="InterPro" id="IPR029039">
    <property type="entry name" value="Flavoprotein-like_sf"/>
</dbReference>
<dbReference type="AlphaFoldDB" id="A0A4R6RNP1"/>
<name>A0A4R6RNP1_9BURK</name>
<keyword evidence="3" id="KW-1185">Reference proteome</keyword>
<sequence length="206" mass="21668">MTATSATRSPRLLVISGSARTGSLNSELAELAAHKARALGAETSTVDLRALGLPVFDADLLQAQGMPQGALQLRDWMAQHDGVLLASPEYNALPTPLFINAFDWLSVVQAEGEAPSGTGATAGKPVGLLAASPGALGGIRALPIVRTYLSTNFAMVVVPEQLALPLADQQLSAERADRERLAKPELDAVLDRLVASVVKQARWRLA</sequence>
<dbReference type="InterPro" id="IPR005025">
    <property type="entry name" value="FMN_Rdtase-like_dom"/>
</dbReference>
<evidence type="ECO:0000313" key="3">
    <source>
        <dbReference type="Proteomes" id="UP000294593"/>
    </source>
</evidence>
<dbReference type="InterPro" id="IPR050712">
    <property type="entry name" value="NAD(P)H-dep_reductase"/>
</dbReference>
<dbReference type="Pfam" id="PF03358">
    <property type="entry name" value="FMN_red"/>
    <property type="match status" value="1"/>
</dbReference>